<evidence type="ECO:0000313" key="3">
    <source>
        <dbReference type="EMBL" id="GAW84653.1"/>
    </source>
</evidence>
<dbReference type="EMBL" id="BDQF01000563">
    <property type="protein sequence ID" value="GAW84653.1"/>
    <property type="molecule type" value="Genomic_DNA"/>
</dbReference>
<proteinExistence type="predicted"/>
<gene>
    <name evidence="3" type="ORF">PGO_004220</name>
</gene>
<keyword evidence="4" id="KW-1185">Reference proteome</keyword>
<protein>
    <submittedName>
        <fullName evidence="3">Variable surface protein</fullName>
    </submittedName>
</protein>
<reference evidence="4" key="1">
    <citation type="submission" date="2017-04" db="EMBL/GenBank/DDBJ databases">
        <title>Plasmodium gonderi genome.</title>
        <authorList>
            <person name="Arisue N."/>
            <person name="Honma H."/>
            <person name="Kawai S."/>
            <person name="Tougan T."/>
            <person name="Tanabe K."/>
            <person name="Horii T."/>
        </authorList>
    </citation>
    <scope>NUCLEOTIDE SEQUENCE [LARGE SCALE GENOMIC DNA]</scope>
    <source>
        <strain evidence="4">ATCC 30045</strain>
    </source>
</reference>
<keyword evidence="2" id="KW-0472">Membrane</keyword>
<keyword evidence="2" id="KW-1133">Transmembrane helix</keyword>
<name>A0A1Y1JWD5_PLAGO</name>
<evidence type="ECO:0000256" key="2">
    <source>
        <dbReference type="SAM" id="Phobius"/>
    </source>
</evidence>
<dbReference type="Proteomes" id="UP000195521">
    <property type="component" value="Unassembled WGS sequence"/>
</dbReference>
<comment type="caution">
    <text evidence="3">The sequence shown here is derived from an EMBL/GenBank/DDBJ whole genome shotgun (WGS) entry which is preliminary data.</text>
</comment>
<accession>A0A1Y1JWD5</accession>
<dbReference type="GeneID" id="39745461"/>
<sequence>MAETNPEYFNRAHLPSVKFYDMLNYDRLSLLPKDFSYCKGFSGSFVNPKKVKEICSKYVTYLTKQKQIRHHNSSFSEHCNLISYWVSEELLKTLENDDRMCSIAFGQIQLMWSNAYGTLSESSDIKCLPYNSILSYYHIWENTKKLYDYYVDYSYLYSIASKCSGECENLCTYLKGITDAYDSFKGRCRNSNKTICPIADIKYEDYDPKKLMDKASCYPNNQESLSEPGSHEEQALMGPENNSLDDTALPPNDYYQNTESISNETKHLSAFGNSFLGLVLTSMLFVVLYKYTPIGKQFQNKFPTLANMINKLNGKEKGIFTYRSETFSPFREYLEENYIEYNPV</sequence>
<evidence type="ECO:0000313" key="4">
    <source>
        <dbReference type="Proteomes" id="UP000195521"/>
    </source>
</evidence>
<dbReference type="RefSeq" id="XP_028547242.1">
    <property type="nucleotide sequence ID" value="XM_028691441.1"/>
</dbReference>
<organism evidence="3 4">
    <name type="scientific">Plasmodium gonderi</name>
    <dbReference type="NCBI Taxonomy" id="77519"/>
    <lineage>
        <taxon>Eukaryota</taxon>
        <taxon>Sar</taxon>
        <taxon>Alveolata</taxon>
        <taxon>Apicomplexa</taxon>
        <taxon>Aconoidasida</taxon>
        <taxon>Haemosporida</taxon>
        <taxon>Plasmodiidae</taxon>
        <taxon>Plasmodium</taxon>
        <taxon>Plasmodium (Plasmodium)</taxon>
    </lineage>
</organism>
<feature type="transmembrane region" description="Helical" evidence="2">
    <location>
        <begin position="270"/>
        <end position="291"/>
    </location>
</feature>
<dbReference type="InterPro" id="IPR008780">
    <property type="entry name" value="Plasmodium_Vir"/>
</dbReference>
<feature type="region of interest" description="Disordered" evidence="1">
    <location>
        <begin position="219"/>
        <end position="256"/>
    </location>
</feature>
<dbReference type="AlphaFoldDB" id="A0A1Y1JWD5"/>
<keyword evidence="2" id="KW-0812">Transmembrane</keyword>
<dbReference type="OMA" id="HIWENTK"/>
<evidence type="ECO:0000256" key="1">
    <source>
        <dbReference type="SAM" id="MobiDB-lite"/>
    </source>
</evidence>
<dbReference type="Pfam" id="PF05795">
    <property type="entry name" value="Plasmodium_Vir"/>
    <property type="match status" value="1"/>
</dbReference>